<keyword evidence="1" id="KW-1133">Transmembrane helix</keyword>
<proteinExistence type="predicted"/>
<evidence type="ECO:0000256" key="1">
    <source>
        <dbReference type="SAM" id="Phobius"/>
    </source>
</evidence>
<organism evidence="2">
    <name type="scientific">Lepeophtheirus salmonis</name>
    <name type="common">Salmon louse</name>
    <name type="synonym">Caligus salmonis</name>
    <dbReference type="NCBI Taxonomy" id="72036"/>
    <lineage>
        <taxon>Eukaryota</taxon>
        <taxon>Metazoa</taxon>
        <taxon>Ecdysozoa</taxon>
        <taxon>Arthropoda</taxon>
        <taxon>Crustacea</taxon>
        <taxon>Multicrustacea</taxon>
        <taxon>Hexanauplia</taxon>
        <taxon>Copepoda</taxon>
        <taxon>Siphonostomatoida</taxon>
        <taxon>Caligidae</taxon>
        <taxon>Lepeophtheirus</taxon>
    </lineage>
</organism>
<protein>
    <submittedName>
        <fullName evidence="2">Uncharacterized protein</fullName>
    </submittedName>
</protein>
<dbReference type="AlphaFoldDB" id="A0A0K2UUW9"/>
<name>A0A0K2UUW9_LEPSM</name>
<evidence type="ECO:0000313" key="2">
    <source>
        <dbReference type="EMBL" id="CDW42078.1"/>
    </source>
</evidence>
<keyword evidence="1" id="KW-0812">Transmembrane</keyword>
<dbReference type="EMBL" id="HACA01024717">
    <property type="protein sequence ID" value="CDW42078.1"/>
    <property type="molecule type" value="Transcribed_RNA"/>
</dbReference>
<sequence length="70" mass="8458">MQRKYGVRGLHHFLISSWPLSKEERFHSKSLNLKYLSQILAFLILIVSFLLQNKIQRCWSIIFFQVNTKY</sequence>
<accession>A0A0K2UUW9</accession>
<reference evidence="2" key="1">
    <citation type="submission" date="2014-05" db="EMBL/GenBank/DDBJ databases">
        <authorList>
            <person name="Chronopoulou M."/>
        </authorList>
    </citation>
    <scope>NUCLEOTIDE SEQUENCE</scope>
    <source>
        <tissue evidence="2">Whole organism</tissue>
    </source>
</reference>
<feature type="transmembrane region" description="Helical" evidence="1">
    <location>
        <begin position="35"/>
        <end position="51"/>
    </location>
</feature>
<keyword evidence="1" id="KW-0472">Membrane</keyword>